<keyword evidence="1" id="KW-0413">Isomerase</keyword>
<sequence length="608" mass="66811">MGLSVASRSFKMSGLPQEGTWFVRWIDGFVDHPASLANPEIEVALERLPNDRWDGVTFAVAVARNEPLPGSDDRPMESLICRLHAGVITGLYLGAVIHSGDHVGRLKAPIEPYSIDLPGDLLALPPTDQSLGLVHAGTKLKTLLGNDNEFALIPRDLYRTFLIPRLVTPVKVTDGVLVLPSSVVIRAFISPIGAVVRDLVRRPPQPLPVTPQPLLYSVLGPGTGVMQDGRWRVALDAKIHERHAPLLANLHRAFSEHGSLVAERVFDGARSTPPRLAGALPFTNCTLQMQVHVYEIAPGHWLALDVESARWPYDEPREIDVVRWVREGERPDDVLYRPGGRPGLADEGQIDVLSQEDAHEGADLAMWKTGGPMWEALPDRIETQQPYHRDDDRWVGVRDGNPSALATMGGTGRHGDVDAVTFDQRPSEPSQIARIDRFEEILALFDELCAPDPRGRRGTITSASPIAAKKAAYQVSAGTRDVWRFQNDPDEPNPWVVWNPGAMPERSRTALVCRIPVPGHGDATWFEIEGRTANDLYRALIVGCPLNDPEIITVLDAVCEQKNVLHVDYGTILPNCPPPALWKHGRVKKTGRLNADSAWAKLVAAFGG</sequence>
<gene>
    <name evidence="1" type="ORF">MPPM_1922</name>
</gene>
<dbReference type="OrthoDB" id="7060768at2"/>
<dbReference type="RefSeq" id="WP_157914148.1">
    <property type="nucleotide sequence ID" value="NZ_AP014809.1"/>
</dbReference>
<dbReference type="EMBL" id="AP014809">
    <property type="protein sequence ID" value="BAU90527.1"/>
    <property type="molecule type" value="Genomic_DNA"/>
</dbReference>
<dbReference type="GO" id="GO:0016853">
    <property type="term" value="F:isomerase activity"/>
    <property type="evidence" value="ECO:0007669"/>
    <property type="project" value="UniProtKB-KW"/>
</dbReference>
<evidence type="ECO:0000313" key="1">
    <source>
        <dbReference type="EMBL" id="BAU90527.1"/>
    </source>
</evidence>
<reference evidence="1 2" key="1">
    <citation type="journal article" date="2016" name="Genome Announc.">
        <title>Complete Genome Sequence of Methylobacterium populi P-1M, Isolated from Pink-Pigmented Household Biofilm.</title>
        <authorList>
            <person name="Morohoshi T."/>
            <person name="Ikeda T."/>
        </authorList>
    </citation>
    <scope>NUCLEOTIDE SEQUENCE [LARGE SCALE GENOMIC DNA]</scope>
    <source>
        <strain evidence="1 2">P-1M</strain>
    </source>
</reference>
<organism evidence="1 2">
    <name type="scientific">Methylorubrum populi</name>
    <dbReference type="NCBI Taxonomy" id="223967"/>
    <lineage>
        <taxon>Bacteria</taxon>
        <taxon>Pseudomonadati</taxon>
        <taxon>Pseudomonadota</taxon>
        <taxon>Alphaproteobacteria</taxon>
        <taxon>Hyphomicrobiales</taxon>
        <taxon>Methylobacteriaceae</taxon>
        <taxon>Methylorubrum</taxon>
    </lineage>
</organism>
<dbReference type="Proteomes" id="UP000218288">
    <property type="component" value="Chromosome"/>
</dbReference>
<evidence type="ECO:0000313" key="2">
    <source>
        <dbReference type="Proteomes" id="UP000218288"/>
    </source>
</evidence>
<dbReference type="AlphaFoldDB" id="A0A160PC74"/>
<name>A0A160PC74_9HYPH</name>
<accession>A0A160PC74</accession>
<proteinExistence type="predicted"/>
<protein>
    <submittedName>
        <fullName evidence="1">Xylose isomerase</fullName>
    </submittedName>
</protein>